<dbReference type="PANTHER" id="PTHR43656:SF2">
    <property type="entry name" value="BINDING OXIDOREDUCTASE, PUTATIVE (AFU_ORTHOLOGUE AFUA_2G08260)-RELATED"/>
    <property type="match status" value="1"/>
</dbReference>
<organism evidence="4 5">
    <name type="scientific">Marinomonas foliarum</name>
    <dbReference type="NCBI Taxonomy" id="491950"/>
    <lineage>
        <taxon>Bacteria</taxon>
        <taxon>Pseudomonadati</taxon>
        <taxon>Pseudomonadota</taxon>
        <taxon>Gammaproteobacteria</taxon>
        <taxon>Oceanospirillales</taxon>
        <taxon>Oceanospirillaceae</taxon>
        <taxon>Marinomonas</taxon>
    </lineage>
</organism>
<dbReference type="InterPro" id="IPR013785">
    <property type="entry name" value="Aldolase_TIM"/>
</dbReference>
<evidence type="ECO:0000259" key="3">
    <source>
        <dbReference type="Pfam" id="PF00724"/>
    </source>
</evidence>
<dbReference type="Gene3D" id="3.20.20.70">
    <property type="entry name" value="Aldolase class I"/>
    <property type="match status" value="1"/>
</dbReference>
<keyword evidence="5" id="KW-1185">Reference proteome</keyword>
<proteinExistence type="predicted"/>
<feature type="domain" description="NADH:flavin oxidoreductase/NADH oxidase N-terminal" evidence="3">
    <location>
        <begin position="11"/>
        <end position="255"/>
    </location>
</feature>
<name>A0ABX7IKA1_9GAMM</name>
<sequence length="363" mass="39553">MTIDTKSHSNLFAPLSLPRGPKIKNRFVLAPLTNTQSREDGTLSDDEYRWLTMRAEGGFGLVTTCASHVSSAGKAFLGQLGCFDDRHLPGLERLAAGLRAQGAVSSLQLQHGGIRSLSDGSELAGPSAHSETGARALSEAEIENIIAEFVAAARRAERAGFDGVQIHGGHGYLIAQFLSPELNRRSDRWGGSPENRARFLFEILHRIRAACRPDFQIGIRISTERFGLVLSEMVDLASRLFADGGMDYLDLSLWDITKEPEEKAYKGRTLMSLFADLPRGDCALGVAGGIMTAARGEWALSEGADYVAIGKAGILVHDLPECIRKEARYTSPALPVSPEYLRQEGLSTAFIDYLRGQRSFVED</sequence>
<evidence type="ECO:0000313" key="5">
    <source>
        <dbReference type="Proteomes" id="UP000644167"/>
    </source>
</evidence>
<evidence type="ECO:0000256" key="1">
    <source>
        <dbReference type="ARBA" id="ARBA00022630"/>
    </source>
</evidence>
<dbReference type="SUPFAM" id="SSF51395">
    <property type="entry name" value="FMN-linked oxidoreductases"/>
    <property type="match status" value="1"/>
</dbReference>
<dbReference type="InterPro" id="IPR001155">
    <property type="entry name" value="OxRdtase_FMN_N"/>
</dbReference>
<evidence type="ECO:0000256" key="2">
    <source>
        <dbReference type="ARBA" id="ARBA00023002"/>
    </source>
</evidence>
<accession>A0ABX7IKA1</accession>
<dbReference type="Pfam" id="PF00724">
    <property type="entry name" value="Oxidored_FMN"/>
    <property type="match status" value="1"/>
</dbReference>
<dbReference type="PANTHER" id="PTHR43656">
    <property type="entry name" value="BINDING OXIDOREDUCTASE, PUTATIVE (AFU_ORTHOLOGUE AFUA_2G08260)-RELATED"/>
    <property type="match status" value="1"/>
</dbReference>
<dbReference type="Proteomes" id="UP000644167">
    <property type="component" value="Chromosome"/>
</dbReference>
<reference evidence="4 5" key="1">
    <citation type="submission" date="2021-02" db="EMBL/GenBank/DDBJ databases">
        <title>The genome of Marinomonas foliarum JZW.</title>
        <authorList>
            <person name="Sun M."/>
        </authorList>
    </citation>
    <scope>NUCLEOTIDE SEQUENCE [LARGE SCALE GENOMIC DNA]</scope>
    <source>
        <strain evidence="4 5">JZW</strain>
    </source>
</reference>
<keyword evidence="2" id="KW-0560">Oxidoreductase</keyword>
<dbReference type="RefSeq" id="WP_205113367.1">
    <property type="nucleotide sequence ID" value="NZ_CP070273.1"/>
</dbReference>
<protein>
    <submittedName>
        <fullName evidence="4">NADH:flavin oxidoreductase</fullName>
    </submittedName>
</protein>
<dbReference type="EMBL" id="CP070273">
    <property type="protein sequence ID" value="QRV22741.1"/>
    <property type="molecule type" value="Genomic_DNA"/>
</dbReference>
<keyword evidence="1" id="KW-0285">Flavoprotein</keyword>
<dbReference type="CDD" id="cd02803">
    <property type="entry name" value="OYE_like_FMN_family"/>
    <property type="match status" value="1"/>
</dbReference>
<evidence type="ECO:0000313" key="4">
    <source>
        <dbReference type="EMBL" id="QRV22741.1"/>
    </source>
</evidence>
<dbReference type="InterPro" id="IPR051799">
    <property type="entry name" value="NADH_flavin_oxidoreductase"/>
</dbReference>
<gene>
    <name evidence="4" type="ORF">JSY38_11715</name>
</gene>